<gene>
    <name evidence="1" type="ORF">RPERSI_LOCUS18706</name>
</gene>
<organism evidence="1 2">
    <name type="scientific">Racocetra persica</name>
    <dbReference type="NCBI Taxonomy" id="160502"/>
    <lineage>
        <taxon>Eukaryota</taxon>
        <taxon>Fungi</taxon>
        <taxon>Fungi incertae sedis</taxon>
        <taxon>Mucoromycota</taxon>
        <taxon>Glomeromycotina</taxon>
        <taxon>Glomeromycetes</taxon>
        <taxon>Diversisporales</taxon>
        <taxon>Gigasporaceae</taxon>
        <taxon>Racocetra</taxon>
    </lineage>
</organism>
<name>A0ACA9RCZ6_9GLOM</name>
<evidence type="ECO:0000313" key="1">
    <source>
        <dbReference type="EMBL" id="CAG8788449.1"/>
    </source>
</evidence>
<feature type="non-terminal residue" evidence="1">
    <location>
        <position position="1"/>
    </location>
</feature>
<accession>A0ACA9RCZ6</accession>
<evidence type="ECO:0000313" key="2">
    <source>
        <dbReference type="Proteomes" id="UP000789920"/>
    </source>
</evidence>
<dbReference type="EMBL" id="CAJVQC010050030">
    <property type="protein sequence ID" value="CAG8788449.1"/>
    <property type="molecule type" value="Genomic_DNA"/>
</dbReference>
<reference evidence="1" key="1">
    <citation type="submission" date="2021-06" db="EMBL/GenBank/DDBJ databases">
        <authorList>
            <person name="Kallberg Y."/>
            <person name="Tangrot J."/>
            <person name="Rosling A."/>
        </authorList>
    </citation>
    <scope>NUCLEOTIDE SEQUENCE</scope>
    <source>
        <strain evidence="1">MA461A</strain>
    </source>
</reference>
<keyword evidence="2" id="KW-1185">Reference proteome</keyword>
<dbReference type="Proteomes" id="UP000789920">
    <property type="component" value="Unassembled WGS sequence"/>
</dbReference>
<comment type="caution">
    <text evidence="1">The sequence shown here is derived from an EMBL/GenBank/DDBJ whole genome shotgun (WGS) entry which is preliminary data.</text>
</comment>
<proteinExistence type="predicted"/>
<protein>
    <submittedName>
        <fullName evidence="1">32379_t:CDS:1</fullName>
    </submittedName>
</protein>
<sequence>SKDLKNDASQLLLYLTEKCSEESGWSVEFDNGGLCNLVKTLDSQLEKKAEWNYFFEYQTLSSCVGIVSVSSKILPTIDHILLEYLTPQILSIECIKIAQCLYFDVILVDLTVIGLDDKNENISDRFTEDVYDTKQILLKSMISKMDQINIKEIWQITNK</sequence>